<sequence length="439" mass="46634">MDFTIIGTIAILGLLFFLFIGLPLALSFVVTSFIGILVLLNVHGAMSLLGETAYSAIASPTFTVLPLFVLMGAFAATAGFAEQAYKGISKLTGSLPGSLAVATAFGSAAFSTVCGSSLATASVFGRIAYPEMIRYGYEKKFSLGSIACSGSLAAMIPPSGMFILFSLFTDVPVGKLFMAGVLPGLLTALAYVVVIYWKAKRHPEIAPIPDKEKHMKRRDRMAGLLDLWQLILLGGAVLGGMYSGLFTATEAGAIGALGALLMGLIKGPLRSLKTMRSSLRESAGITTTLFFIIIGALFFSRFLGLTRIPFDISHYLVSSGLPGWSIMAMVLVIWFLMGMIIVPAAAFALTLPIIFPIITQLGYDPIWFCIIAMKMCEIAGVTPPVGLNAFALNSAAGKDVKVNEVFAGVWPFVACDLVVLAILLSFPIISTWLPNTMFG</sequence>
<feature type="transmembrane region" description="Helical" evidence="7">
    <location>
        <begin position="176"/>
        <end position="197"/>
    </location>
</feature>
<dbReference type="PANTHER" id="PTHR33362">
    <property type="entry name" value="SIALIC ACID TRAP TRANSPORTER PERMEASE PROTEIN SIAT-RELATED"/>
    <property type="match status" value="1"/>
</dbReference>
<accession>A0A7X4LNB2</accession>
<feature type="transmembrane region" description="Helical" evidence="7">
    <location>
        <begin position="141"/>
        <end position="164"/>
    </location>
</feature>
<proteinExistence type="inferred from homology"/>
<feature type="transmembrane region" description="Helical" evidence="7">
    <location>
        <begin position="407"/>
        <end position="433"/>
    </location>
</feature>
<evidence type="ECO:0000313" key="9">
    <source>
        <dbReference type="EMBL" id="MZI95145.1"/>
    </source>
</evidence>
<comment type="subunit">
    <text evidence="7">The complex comprises the extracytoplasmic solute receptor protein and the two transmembrane proteins.</text>
</comment>
<comment type="similarity">
    <text evidence="7">Belongs to the TRAP transporter large permease family.</text>
</comment>
<dbReference type="InterPro" id="IPR010656">
    <property type="entry name" value="DctM"/>
</dbReference>
<keyword evidence="7" id="KW-0813">Transport</keyword>
<feature type="transmembrane region" description="Helical" evidence="7">
    <location>
        <begin position="5"/>
        <end position="26"/>
    </location>
</feature>
<dbReference type="PANTHER" id="PTHR33362:SF5">
    <property type="entry name" value="C4-DICARBOXYLATE TRAP TRANSPORTER LARGE PERMEASE PROTEIN DCTM"/>
    <property type="match status" value="1"/>
</dbReference>
<evidence type="ECO:0000259" key="8">
    <source>
        <dbReference type="Pfam" id="PF06808"/>
    </source>
</evidence>
<dbReference type="AlphaFoldDB" id="A0A7X4LNB2"/>
<feature type="domain" description="TRAP C4-dicarboxylate transport system permease DctM subunit" evidence="8">
    <location>
        <begin position="12"/>
        <end position="427"/>
    </location>
</feature>
<dbReference type="PIRSF" id="PIRSF006066">
    <property type="entry name" value="HI0050"/>
    <property type="match status" value="1"/>
</dbReference>
<feature type="transmembrane region" description="Helical" evidence="7">
    <location>
        <begin position="245"/>
        <end position="265"/>
    </location>
</feature>
<evidence type="ECO:0000313" key="10">
    <source>
        <dbReference type="Proteomes" id="UP000462621"/>
    </source>
</evidence>
<keyword evidence="6 7" id="KW-0472">Membrane</keyword>
<protein>
    <recommendedName>
        <fullName evidence="7">TRAP transporter large permease protein</fullName>
    </recommendedName>
</protein>
<evidence type="ECO:0000256" key="1">
    <source>
        <dbReference type="ARBA" id="ARBA00004429"/>
    </source>
</evidence>
<name>A0A7X4LNB2_9VIBR</name>
<feature type="transmembrane region" description="Helical" evidence="7">
    <location>
        <begin position="366"/>
        <end position="387"/>
    </location>
</feature>
<dbReference type="NCBIfam" id="TIGR00786">
    <property type="entry name" value="dctM"/>
    <property type="match status" value="1"/>
</dbReference>
<feature type="transmembrane region" description="Helical" evidence="7">
    <location>
        <begin position="285"/>
        <end position="304"/>
    </location>
</feature>
<dbReference type="GO" id="GO:0022857">
    <property type="term" value="F:transmembrane transporter activity"/>
    <property type="evidence" value="ECO:0007669"/>
    <property type="project" value="UniProtKB-UniRule"/>
</dbReference>
<feature type="transmembrane region" description="Helical" evidence="7">
    <location>
        <begin position="221"/>
        <end position="239"/>
    </location>
</feature>
<dbReference type="InterPro" id="IPR004681">
    <property type="entry name" value="TRAP_DctM"/>
</dbReference>
<comment type="function">
    <text evidence="7">Part of the tripartite ATP-independent periplasmic (TRAP) transport system.</text>
</comment>
<evidence type="ECO:0000256" key="7">
    <source>
        <dbReference type="RuleBase" id="RU369079"/>
    </source>
</evidence>
<evidence type="ECO:0000256" key="5">
    <source>
        <dbReference type="ARBA" id="ARBA00022989"/>
    </source>
</evidence>
<keyword evidence="5 7" id="KW-1133">Transmembrane helix</keyword>
<keyword evidence="3 7" id="KW-0997">Cell inner membrane</keyword>
<comment type="subcellular location">
    <subcellularLocation>
        <location evidence="1 7">Cell inner membrane</location>
        <topology evidence="1 7">Multi-pass membrane protein</topology>
    </subcellularLocation>
</comment>
<evidence type="ECO:0000256" key="2">
    <source>
        <dbReference type="ARBA" id="ARBA00022475"/>
    </source>
</evidence>
<feature type="transmembrane region" description="Helical" evidence="7">
    <location>
        <begin position="62"/>
        <end position="81"/>
    </location>
</feature>
<feature type="transmembrane region" description="Helical" evidence="7">
    <location>
        <begin position="324"/>
        <end position="354"/>
    </location>
</feature>
<gene>
    <name evidence="9" type="ORF">F9817_18360</name>
</gene>
<reference evidence="9 10" key="1">
    <citation type="submission" date="2019-10" db="EMBL/GenBank/DDBJ databases">
        <title>Vibrio sp. nov. isolated from a shrimp pond.</title>
        <authorList>
            <person name="Gomez-Gil B."/>
            <person name="Enciso-Ibarra J."/>
            <person name="Enciso-Ibarra K."/>
            <person name="Bolan-Mejia C."/>
        </authorList>
    </citation>
    <scope>NUCLEOTIDE SEQUENCE [LARGE SCALE GENOMIC DNA]</scope>
    <source>
        <strain evidence="9 10">CAIM 722</strain>
    </source>
</reference>
<feature type="transmembrane region" description="Helical" evidence="7">
    <location>
        <begin position="101"/>
        <end position="129"/>
    </location>
</feature>
<evidence type="ECO:0000256" key="6">
    <source>
        <dbReference type="ARBA" id="ARBA00023136"/>
    </source>
</evidence>
<evidence type="ECO:0000256" key="3">
    <source>
        <dbReference type="ARBA" id="ARBA00022519"/>
    </source>
</evidence>
<feature type="transmembrane region" description="Helical" evidence="7">
    <location>
        <begin position="32"/>
        <end position="50"/>
    </location>
</feature>
<dbReference type="Proteomes" id="UP000462621">
    <property type="component" value="Unassembled WGS sequence"/>
</dbReference>
<dbReference type="GO" id="GO:0005886">
    <property type="term" value="C:plasma membrane"/>
    <property type="evidence" value="ECO:0007669"/>
    <property type="project" value="UniProtKB-SubCell"/>
</dbReference>
<keyword evidence="2" id="KW-1003">Cell membrane</keyword>
<dbReference type="Pfam" id="PF06808">
    <property type="entry name" value="DctM"/>
    <property type="match status" value="1"/>
</dbReference>
<keyword evidence="10" id="KW-1185">Reference proteome</keyword>
<dbReference type="RefSeq" id="WP_161157625.1">
    <property type="nucleotide sequence ID" value="NZ_WEKT01000046.1"/>
</dbReference>
<organism evidence="9 10">
    <name type="scientific">Vibrio eleionomae</name>
    <dbReference type="NCBI Taxonomy" id="2653505"/>
    <lineage>
        <taxon>Bacteria</taxon>
        <taxon>Pseudomonadati</taxon>
        <taxon>Pseudomonadota</taxon>
        <taxon>Gammaproteobacteria</taxon>
        <taxon>Vibrionales</taxon>
        <taxon>Vibrionaceae</taxon>
        <taxon>Vibrio</taxon>
    </lineage>
</organism>
<dbReference type="EMBL" id="WEKT01000046">
    <property type="protein sequence ID" value="MZI95145.1"/>
    <property type="molecule type" value="Genomic_DNA"/>
</dbReference>
<evidence type="ECO:0000256" key="4">
    <source>
        <dbReference type="ARBA" id="ARBA00022692"/>
    </source>
</evidence>
<comment type="caution">
    <text evidence="9">The sequence shown here is derived from an EMBL/GenBank/DDBJ whole genome shotgun (WGS) entry which is preliminary data.</text>
</comment>
<keyword evidence="4 7" id="KW-0812">Transmembrane</keyword>